<gene>
    <name evidence="2" type="ORF">E2C01_012330</name>
</gene>
<comment type="caution">
    <text evidence="2">The sequence shown here is derived from an EMBL/GenBank/DDBJ whole genome shotgun (WGS) entry which is preliminary data.</text>
</comment>
<evidence type="ECO:0000313" key="3">
    <source>
        <dbReference type="Proteomes" id="UP000324222"/>
    </source>
</evidence>
<dbReference type="AlphaFoldDB" id="A0A5B7DDX1"/>
<organism evidence="2 3">
    <name type="scientific">Portunus trituberculatus</name>
    <name type="common">Swimming crab</name>
    <name type="synonym">Neptunus trituberculatus</name>
    <dbReference type="NCBI Taxonomy" id="210409"/>
    <lineage>
        <taxon>Eukaryota</taxon>
        <taxon>Metazoa</taxon>
        <taxon>Ecdysozoa</taxon>
        <taxon>Arthropoda</taxon>
        <taxon>Crustacea</taxon>
        <taxon>Multicrustacea</taxon>
        <taxon>Malacostraca</taxon>
        <taxon>Eumalacostraca</taxon>
        <taxon>Eucarida</taxon>
        <taxon>Decapoda</taxon>
        <taxon>Pleocyemata</taxon>
        <taxon>Brachyura</taxon>
        <taxon>Eubrachyura</taxon>
        <taxon>Portunoidea</taxon>
        <taxon>Portunidae</taxon>
        <taxon>Portuninae</taxon>
        <taxon>Portunus</taxon>
    </lineage>
</organism>
<feature type="transmembrane region" description="Helical" evidence="1">
    <location>
        <begin position="94"/>
        <end position="115"/>
    </location>
</feature>
<protein>
    <submittedName>
        <fullName evidence="2">Uncharacterized protein</fullName>
    </submittedName>
</protein>
<proteinExistence type="predicted"/>
<feature type="transmembrane region" description="Helical" evidence="1">
    <location>
        <begin position="63"/>
        <end position="82"/>
    </location>
</feature>
<keyword evidence="1" id="KW-0472">Membrane</keyword>
<keyword evidence="3" id="KW-1185">Reference proteome</keyword>
<keyword evidence="1" id="KW-1133">Transmembrane helix</keyword>
<sequence length="193" mass="21758">MQTVSDSFVQFHSKSSLIGFDPAFKSTFGVHFLLLAQGNGMTNLNFVFDERKFIQRINFSLTILRLHAGVILILLFLLLCVLSNHQPLVVIRGGVFSVTSSIFLFLLLAVLFFWATETIQAWQPSSIINTTTLAFFPRLRSVPRCWWQQPCLLCLHLSCMMLPAQGIQTLLILRPQSSCSSQDGIYSSLIQLT</sequence>
<dbReference type="EMBL" id="VSRR010000768">
    <property type="protein sequence ID" value="MPC19417.1"/>
    <property type="molecule type" value="Genomic_DNA"/>
</dbReference>
<evidence type="ECO:0000256" key="1">
    <source>
        <dbReference type="SAM" id="Phobius"/>
    </source>
</evidence>
<name>A0A5B7DDX1_PORTR</name>
<evidence type="ECO:0000313" key="2">
    <source>
        <dbReference type="EMBL" id="MPC19417.1"/>
    </source>
</evidence>
<reference evidence="2 3" key="1">
    <citation type="submission" date="2019-05" db="EMBL/GenBank/DDBJ databases">
        <title>Another draft genome of Portunus trituberculatus and its Hox gene families provides insights of decapod evolution.</title>
        <authorList>
            <person name="Jeong J.-H."/>
            <person name="Song I."/>
            <person name="Kim S."/>
            <person name="Choi T."/>
            <person name="Kim D."/>
            <person name="Ryu S."/>
            <person name="Kim W."/>
        </authorList>
    </citation>
    <scope>NUCLEOTIDE SEQUENCE [LARGE SCALE GENOMIC DNA]</scope>
    <source>
        <tissue evidence="2">Muscle</tissue>
    </source>
</reference>
<accession>A0A5B7DDX1</accession>
<dbReference type="Proteomes" id="UP000324222">
    <property type="component" value="Unassembled WGS sequence"/>
</dbReference>
<keyword evidence="1" id="KW-0812">Transmembrane</keyword>